<protein>
    <recommendedName>
        <fullName evidence="4">CBM-cenC domain-containing protein</fullName>
    </recommendedName>
</protein>
<dbReference type="RefSeq" id="WP_334313840.1">
    <property type="nucleotide sequence ID" value="NZ_JAMQKC010000002.1"/>
</dbReference>
<gene>
    <name evidence="2" type="ORF">NC799_03020</name>
</gene>
<name>A0A9X3WAR9_9BACI</name>
<feature type="chain" id="PRO_5040971782" description="CBM-cenC domain-containing protein" evidence="1">
    <location>
        <begin position="30"/>
        <end position="177"/>
    </location>
</feature>
<sequence length="177" mass="19154">MGIKKIVRLFLVFLLVFSTLGVTPKKTEAATNILDSGGFETNFWEDGSWNVTTSNWDGLDIQHFNYTDDQWITADTGNYALKYWVKDTVTGNQSFSVSQTVTSLPAGSYQLSVRSMGGADNEAGSITVFAGDSTTAATSTTGYNSWETVTLNFDIAEDTTNFQVGAIVEGAPDAWGI</sequence>
<keyword evidence="3" id="KW-1185">Reference proteome</keyword>
<evidence type="ECO:0008006" key="4">
    <source>
        <dbReference type="Google" id="ProtNLM"/>
    </source>
</evidence>
<accession>A0A9X3WAR9</accession>
<dbReference type="Proteomes" id="UP001145069">
    <property type="component" value="Unassembled WGS sequence"/>
</dbReference>
<dbReference type="EMBL" id="JAMQKC010000002">
    <property type="protein sequence ID" value="MDC3415880.1"/>
    <property type="molecule type" value="Genomic_DNA"/>
</dbReference>
<proteinExistence type="predicted"/>
<keyword evidence="1" id="KW-0732">Signal</keyword>
<feature type="signal peptide" evidence="1">
    <location>
        <begin position="1"/>
        <end position="29"/>
    </location>
</feature>
<reference evidence="2" key="1">
    <citation type="submission" date="2022-06" db="EMBL/GenBank/DDBJ databases">
        <title>Aquibacillus sp. a new bacterium isolated from soil saline samples.</title>
        <authorList>
            <person name="Galisteo C."/>
            <person name="De La Haba R."/>
            <person name="Sanchez-Porro C."/>
            <person name="Ventosa A."/>
        </authorList>
    </citation>
    <scope>NUCLEOTIDE SEQUENCE</scope>
    <source>
        <strain evidence="2">3ASR75-54</strain>
    </source>
</reference>
<dbReference type="Gene3D" id="2.60.120.260">
    <property type="entry name" value="Galactose-binding domain-like"/>
    <property type="match status" value="1"/>
</dbReference>
<organism evidence="2 3">
    <name type="scientific">Aquibacillus salsiterrae</name>
    <dbReference type="NCBI Taxonomy" id="2950439"/>
    <lineage>
        <taxon>Bacteria</taxon>
        <taxon>Bacillati</taxon>
        <taxon>Bacillota</taxon>
        <taxon>Bacilli</taxon>
        <taxon>Bacillales</taxon>
        <taxon>Bacillaceae</taxon>
        <taxon>Aquibacillus</taxon>
    </lineage>
</organism>
<evidence type="ECO:0000256" key="1">
    <source>
        <dbReference type="SAM" id="SignalP"/>
    </source>
</evidence>
<comment type="caution">
    <text evidence="2">The sequence shown here is derived from an EMBL/GenBank/DDBJ whole genome shotgun (WGS) entry which is preliminary data.</text>
</comment>
<evidence type="ECO:0000313" key="2">
    <source>
        <dbReference type="EMBL" id="MDC3415880.1"/>
    </source>
</evidence>
<evidence type="ECO:0000313" key="3">
    <source>
        <dbReference type="Proteomes" id="UP001145069"/>
    </source>
</evidence>
<dbReference type="AlphaFoldDB" id="A0A9X3WAR9"/>